<proteinExistence type="predicted"/>
<keyword evidence="1" id="KW-0472">Membrane</keyword>
<dbReference type="RefSeq" id="WP_186847008.1">
    <property type="nucleotide sequence ID" value="NZ_JACOME010000007.1"/>
</dbReference>
<reference evidence="2 3" key="1">
    <citation type="submission" date="2020-08" db="EMBL/GenBank/DDBJ databases">
        <title>Winogradskyella ouciana sp. nov., isolated from the hadal seawater of the Mariana Trench.</title>
        <authorList>
            <person name="He X."/>
        </authorList>
    </citation>
    <scope>NUCLEOTIDE SEQUENCE [LARGE SCALE GENOMIC DNA]</scope>
    <source>
        <strain evidence="2 3">KCTC 22026</strain>
    </source>
</reference>
<protein>
    <submittedName>
        <fullName evidence="2">Uncharacterized protein</fullName>
    </submittedName>
</protein>
<gene>
    <name evidence="2" type="ORF">H6H04_16035</name>
</gene>
<organism evidence="2 3">
    <name type="scientific">Winogradskyella echinorum</name>
    <dbReference type="NCBI Taxonomy" id="538189"/>
    <lineage>
        <taxon>Bacteria</taxon>
        <taxon>Pseudomonadati</taxon>
        <taxon>Bacteroidota</taxon>
        <taxon>Flavobacteriia</taxon>
        <taxon>Flavobacteriales</taxon>
        <taxon>Flavobacteriaceae</taxon>
        <taxon>Winogradskyella</taxon>
    </lineage>
</organism>
<keyword evidence="1" id="KW-0812">Transmembrane</keyword>
<dbReference type="Pfam" id="PF19578">
    <property type="entry name" value="DUF6090"/>
    <property type="match status" value="1"/>
</dbReference>
<dbReference type="InterPro" id="IPR045749">
    <property type="entry name" value="DUF6090"/>
</dbReference>
<dbReference type="EMBL" id="JACOME010000007">
    <property type="protein sequence ID" value="MBC3847906.1"/>
    <property type="molecule type" value="Genomic_DNA"/>
</dbReference>
<evidence type="ECO:0000313" key="3">
    <source>
        <dbReference type="Proteomes" id="UP000607435"/>
    </source>
</evidence>
<evidence type="ECO:0000313" key="2">
    <source>
        <dbReference type="EMBL" id="MBC3847906.1"/>
    </source>
</evidence>
<accession>A0ABR6Y581</accession>
<dbReference type="Proteomes" id="UP000607435">
    <property type="component" value="Unassembled WGS sequence"/>
</dbReference>
<feature type="transmembrane region" description="Helical" evidence="1">
    <location>
        <begin position="21"/>
        <end position="42"/>
    </location>
</feature>
<evidence type="ECO:0000256" key="1">
    <source>
        <dbReference type="SAM" id="Phobius"/>
    </source>
</evidence>
<keyword evidence="1" id="KW-1133">Transmembrane helix</keyword>
<sequence length="255" mass="29973">MIKFFRHIRQQLISENKTGKYLKYAIGEIVLVVIGILIALSINNWNEQRKVRTNERELLSSILKDLIIDENRINEHIKYYQDDQSMHYHIYQDSQGLLSNDTIIDFSTLRAARIFNLTIEASYSKYIKEISKNNIRVNIDDYFKQEDNVNDAMKVLSDYKESRLKLFLSKYGINDAKELFKNKQLDYYDLREKNIFSHSKLKDRYGSEELEQLLFDLGIKTSWALSALKGVLEANKELQLDLKNELSGKNVSVEK</sequence>
<keyword evidence="3" id="KW-1185">Reference proteome</keyword>
<name>A0ABR6Y581_9FLAO</name>
<comment type="caution">
    <text evidence="2">The sequence shown here is derived from an EMBL/GenBank/DDBJ whole genome shotgun (WGS) entry which is preliminary data.</text>
</comment>